<evidence type="ECO:0000313" key="2">
    <source>
        <dbReference type="Proteomes" id="UP000053599"/>
    </source>
</evidence>
<organism evidence="1 2">
    <name type="scientific">Exophiala sideris</name>
    <dbReference type="NCBI Taxonomy" id="1016849"/>
    <lineage>
        <taxon>Eukaryota</taxon>
        <taxon>Fungi</taxon>
        <taxon>Dikarya</taxon>
        <taxon>Ascomycota</taxon>
        <taxon>Pezizomycotina</taxon>
        <taxon>Eurotiomycetes</taxon>
        <taxon>Chaetothyriomycetidae</taxon>
        <taxon>Chaetothyriales</taxon>
        <taxon>Herpotrichiellaceae</taxon>
        <taxon>Exophiala</taxon>
    </lineage>
</organism>
<dbReference type="OrthoDB" id="4156109at2759"/>
<dbReference type="AlphaFoldDB" id="A0A0D1W6B1"/>
<dbReference type="EMBL" id="KN846951">
    <property type="protein sequence ID" value="KIV84210.1"/>
    <property type="molecule type" value="Genomic_DNA"/>
</dbReference>
<name>A0A0D1W6B1_9EURO</name>
<sequence>MSLPEAQNKIVDSVVLIQDLVEDIVSRVRKSLIFVDLDGVNLSRDGSVAIMQVLVPPNPTVHVIDMNLLQDKGF</sequence>
<protein>
    <submittedName>
        <fullName evidence="1">Uncharacterized protein</fullName>
    </submittedName>
</protein>
<proteinExistence type="predicted"/>
<accession>A0A0D1W6B1</accession>
<gene>
    <name evidence="1" type="ORF">PV11_00002</name>
</gene>
<reference evidence="1 2" key="1">
    <citation type="submission" date="2015-01" db="EMBL/GenBank/DDBJ databases">
        <title>The Genome Sequence of Exophiala sideris CBS121828.</title>
        <authorList>
            <consortium name="The Broad Institute Genomics Platform"/>
            <person name="Cuomo C."/>
            <person name="de Hoog S."/>
            <person name="Gorbushina A."/>
            <person name="Stielow B."/>
            <person name="Teixiera M."/>
            <person name="Abouelleil A."/>
            <person name="Chapman S.B."/>
            <person name="Priest M."/>
            <person name="Young S.K."/>
            <person name="Wortman J."/>
            <person name="Nusbaum C."/>
            <person name="Birren B."/>
        </authorList>
    </citation>
    <scope>NUCLEOTIDE SEQUENCE [LARGE SCALE GENOMIC DNA]</scope>
    <source>
        <strain evidence="1 2">CBS 121828</strain>
    </source>
</reference>
<dbReference type="Proteomes" id="UP000053599">
    <property type="component" value="Unassembled WGS sequence"/>
</dbReference>
<dbReference type="HOGENOM" id="CLU_2687851_0_0_1"/>
<evidence type="ECO:0000313" key="1">
    <source>
        <dbReference type="EMBL" id="KIV84210.1"/>
    </source>
</evidence>